<dbReference type="InterPro" id="IPR011545">
    <property type="entry name" value="DEAD/DEAH_box_helicase_dom"/>
</dbReference>
<dbReference type="Pfam" id="PF22590">
    <property type="entry name" value="Cas3-like_C_2"/>
    <property type="match status" value="1"/>
</dbReference>
<dbReference type="PANTHER" id="PTHR47959:SF16">
    <property type="entry name" value="CRISPR-ASSOCIATED NUCLEASE_HELICASE CAS3-RELATED"/>
    <property type="match status" value="1"/>
</dbReference>
<protein>
    <submittedName>
        <fullName evidence="13">CRISPR-associated helicase Cas3</fullName>
    </submittedName>
</protein>
<dbReference type="InterPro" id="IPR038257">
    <property type="entry name" value="CRISPR-assoc_Cas3_HD_sf"/>
</dbReference>
<organism evidence="13 14">
    <name type="scientific">Nocardia panacis</name>
    <dbReference type="NCBI Taxonomy" id="2340916"/>
    <lineage>
        <taxon>Bacteria</taxon>
        <taxon>Bacillati</taxon>
        <taxon>Actinomycetota</taxon>
        <taxon>Actinomycetes</taxon>
        <taxon>Mycobacteriales</taxon>
        <taxon>Nocardiaceae</taxon>
        <taxon>Nocardia</taxon>
    </lineage>
</organism>
<dbReference type="GO" id="GO:0051607">
    <property type="term" value="P:defense response to virus"/>
    <property type="evidence" value="ECO:0007669"/>
    <property type="project" value="UniProtKB-KW"/>
</dbReference>
<dbReference type="InterPro" id="IPR001650">
    <property type="entry name" value="Helicase_C-like"/>
</dbReference>
<dbReference type="GO" id="GO:0003724">
    <property type="term" value="F:RNA helicase activity"/>
    <property type="evidence" value="ECO:0007669"/>
    <property type="project" value="TreeGrafter"/>
</dbReference>
<evidence type="ECO:0000256" key="8">
    <source>
        <dbReference type="ARBA" id="ARBA00022840"/>
    </source>
</evidence>
<dbReference type="Proteomes" id="UP000266677">
    <property type="component" value="Unassembled WGS sequence"/>
</dbReference>
<dbReference type="PROSITE" id="PS51194">
    <property type="entry name" value="HELICASE_CTER"/>
    <property type="match status" value="1"/>
</dbReference>
<dbReference type="AlphaFoldDB" id="A0A3A4KSQ3"/>
<reference evidence="13 14" key="1">
    <citation type="submission" date="2018-09" db="EMBL/GenBank/DDBJ databases">
        <title>YIM PH21274 draft genome.</title>
        <authorList>
            <person name="Miao C."/>
        </authorList>
    </citation>
    <scope>NUCLEOTIDE SEQUENCE [LARGE SCALE GENOMIC DNA]</scope>
    <source>
        <strain evidence="13 14">YIM PH 21724</strain>
    </source>
</reference>
<evidence type="ECO:0000256" key="1">
    <source>
        <dbReference type="ARBA" id="ARBA00006847"/>
    </source>
</evidence>
<keyword evidence="5" id="KW-0547">Nucleotide-binding</keyword>
<proteinExistence type="inferred from homology"/>
<evidence type="ECO:0000256" key="10">
    <source>
        <dbReference type="ARBA" id="ARBA00038437"/>
    </source>
</evidence>
<dbReference type="GO" id="GO:0005524">
    <property type="term" value="F:ATP binding"/>
    <property type="evidence" value="ECO:0007669"/>
    <property type="project" value="UniProtKB-KW"/>
</dbReference>
<evidence type="ECO:0000256" key="5">
    <source>
        <dbReference type="ARBA" id="ARBA00022741"/>
    </source>
</evidence>
<dbReference type="PROSITE" id="PS51643">
    <property type="entry name" value="HD_CAS3"/>
    <property type="match status" value="1"/>
</dbReference>
<dbReference type="SMART" id="SM00487">
    <property type="entry name" value="DEXDc"/>
    <property type="match status" value="1"/>
</dbReference>
<evidence type="ECO:0000259" key="11">
    <source>
        <dbReference type="PROSITE" id="PS51194"/>
    </source>
</evidence>
<evidence type="ECO:0000259" key="12">
    <source>
        <dbReference type="PROSITE" id="PS51643"/>
    </source>
</evidence>
<evidence type="ECO:0000256" key="7">
    <source>
        <dbReference type="ARBA" id="ARBA00022806"/>
    </source>
</evidence>
<dbReference type="CDD" id="cd09641">
    <property type="entry name" value="Cas3''_I"/>
    <property type="match status" value="1"/>
</dbReference>
<evidence type="ECO:0000256" key="9">
    <source>
        <dbReference type="ARBA" id="ARBA00023118"/>
    </source>
</evidence>
<dbReference type="SMART" id="SM00490">
    <property type="entry name" value="HELICc"/>
    <property type="match status" value="1"/>
</dbReference>
<keyword evidence="8" id="KW-0067">ATP-binding</keyword>
<keyword evidence="4" id="KW-0479">Metal-binding</keyword>
<comment type="similarity">
    <text evidence="10">Belongs to the DEAD box helicase family.</text>
</comment>
<keyword evidence="7" id="KW-0347">Helicase</keyword>
<dbReference type="Gene3D" id="1.10.3210.30">
    <property type="match status" value="1"/>
</dbReference>
<keyword evidence="14" id="KW-1185">Reference proteome</keyword>
<dbReference type="InterPro" id="IPR054712">
    <property type="entry name" value="Cas3-like_dom"/>
</dbReference>
<evidence type="ECO:0000313" key="14">
    <source>
        <dbReference type="Proteomes" id="UP000266677"/>
    </source>
</evidence>
<dbReference type="OrthoDB" id="9810236at2"/>
<keyword evidence="3" id="KW-0540">Nuclease</keyword>
<dbReference type="GO" id="GO:0003676">
    <property type="term" value="F:nucleic acid binding"/>
    <property type="evidence" value="ECO:0007669"/>
    <property type="project" value="InterPro"/>
</dbReference>
<dbReference type="Pfam" id="PF00270">
    <property type="entry name" value="DEAD"/>
    <property type="match status" value="1"/>
</dbReference>
<comment type="similarity">
    <text evidence="2">In the central section; belongs to the CRISPR-associated helicase Cas3 family.</text>
</comment>
<dbReference type="PANTHER" id="PTHR47959">
    <property type="entry name" value="ATP-DEPENDENT RNA HELICASE RHLE-RELATED"/>
    <property type="match status" value="1"/>
</dbReference>
<evidence type="ECO:0000256" key="2">
    <source>
        <dbReference type="ARBA" id="ARBA00009046"/>
    </source>
</evidence>
<dbReference type="Pfam" id="PF18019">
    <property type="entry name" value="Cas3_HD"/>
    <property type="match status" value="1"/>
</dbReference>
<gene>
    <name evidence="13" type="primary">cas3</name>
    <name evidence="13" type="ORF">D5S18_02055</name>
</gene>
<evidence type="ECO:0000256" key="6">
    <source>
        <dbReference type="ARBA" id="ARBA00022801"/>
    </source>
</evidence>
<accession>A0A3A4KSQ3</accession>
<dbReference type="EMBL" id="QZFU01000010">
    <property type="protein sequence ID" value="RJO79155.1"/>
    <property type="molecule type" value="Genomic_DNA"/>
</dbReference>
<dbReference type="InterPro" id="IPR006474">
    <property type="entry name" value="Helicase_Cas3_CRISPR-ass_core"/>
</dbReference>
<dbReference type="SUPFAM" id="SSF109604">
    <property type="entry name" value="HD-domain/PDEase-like"/>
    <property type="match status" value="1"/>
</dbReference>
<name>A0A3A4KSQ3_9NOCA</name>
<dbReference type="RefSeq" id="WP_120037401.1">
    <property type="nucleotide sequence ID" value="NZ_QZFU01000010.1"/>
</dbReference>
<dbReference type="InterPro" id="IPR006483">
    <property type="entry name" value="CRISPR-assoc_Cas3_HD"/>
</dbReference>
<dbReference type="InterPro" id="IPR014001">
    <property type="entry name" value="Helicase_ATP-bd"/>
</dbReference>
<sequence length="798" mass="87892">MNELRRLRAKSPRRTAPHGEALVDHLAATLVGAERLKQRVGRIAVVPDRFWVWVLIAALLHDAGKVPDGFQQMVAAVNGPVWKQRHEVFSLGFVADLLSKWPLDEQLWVAVGVLTHHRPLIGPAGWAIFSTYDESDPVEFTKRFGTVNPDATTLLRNWLARVLTGTDLLDAVPDSGDDLGAAAHTLLEAIRDQWEYDGPGPDSCLTAVLLQGAVTFADHISSAHATLLTEQPLNSVFALGLVTGMEASGKPLRRHQIEAAAAGKHLLVRMPTGSGKTEAALLWAAAQVEHVKAATGGQPRVFYLLPYLASINAMTDRLADLLGDSDFVGVLHSEAASYHLARSMCADTDLDETSAAEQAVSRAAASRLFRELVRVGTPYQLLRSAFAGPAHSSTLIDSANSVFILDELHAYEPLRLGMILAMIELWTTLGGRVGVVSATLPSRLETLLIDTLGESDVTVVAAADQPWPRRHRLGLRERHLTSPQAVDEIERRLHAGESVLVVANTVNDARDLYSRLAPIARKLHGEQAALLLHSRFKTGDRSEIEERIQQRYGTGKPHQPGILVATQVVEVSLDVSFDALHTSGAPLDALIQRFGRINRIAVNPPADVVVHAPDYRKRPTSDDEWADSVYDRTLTELTMSILGAHQNEVLDEQQLQRRLDELYESVWGDTWQSSVEFGRKQFREQFLTFVSPFDNTRAQLGDETFDELFNGIDAILEHDIDEYREALAATEDKSAGRLLGSQFLIPLPYAGRFQSIYDKSLMVNVIDAEYDSLTGLGAIRTKPSIRPHPSLTETSFDH</sequence>
<dbReference type="GO" id="GO:0016787">
    <property type="term" value="F:hydrolase activity"/>
    <property type="evidence" value="ECO:0007669"/>
    <property type="project" value="UniProtKB-KW"/>
</dbReference>
<keyword evidence="9" id="KW-0051">Antiviral defense</keyword>
<dbReference type="Gene3D" id="3.40.50.300">
    <property type="entry name" value="P-loop containing nucleotide triphosphate hydrolases"/>
    <property type="match status" value="2"/>
</dbReference>
<feature type="domain" description="HD Cas3-type" evidence="12">
    <location>
        <begin position="15"/>
        <end position="220"/>
    </location>
</feature>
<dbReference type="GO" id="GO:0046872">
    <property type="term" value="F:metal ion binding"/>
    <property type="evidence" value="ECO:0007669"/>
    <property type="project" value="UniProtKB-KW"/>
</dbReference>
<keyword evidence="6" id="KW-0378">Hydrolase</keyword>
<comment type="caution">
    <text evidence="13">The sequence shown here is derived from an EMBL/GenBank/DDBJ whole genome shotgun (WGS) entry which is preliminary data.</text>
</comment>
<evidence type="ECO:0000256" key="3">
    <source>
        <dbReference type="ARBA" id="ARBA00022722"/>
    </source>
</evidence>
<feature type="domain" description="Helicase C-terminal" evidence="11">
    <location>
        <begin position="481"/>
        <end position="663"/>
    </location>
</feature>
<dbReference type="GO" id="GO:0005829">
    <property type="term" value="C:cytosol"/>
    <property type="evidence" value="ECO:0007669"/>
    <property type="project" value="TreeGrafter"/>
</dbReference>
<dbReference type="NCBIfam" id="TIGR01596">
    <property type="entry name" value="cas3_HD"/>
    <property type="match status" value="1"/>
</dbReference>
<dbReference type="InterPro" id="IPR050079">
    <property type="entry name" value="DEAD_box_RNA_helicase"/>
</dbReference>
<dbReference type="NCBIfam" id="TIGR01587">
    <property type="entry name" value="cas3_core"/>
    <property type="match status" value="1"/>
</dbReference>
<evidence type="ECO:0000313" key="13">
    <source>
        <dbReference type="EMBL" id="RJO79155.1"/>
    </source>
</evidence>
<dbReference type="GO" id="GO:0004518">
    <property type="term" value="F:nuclease activity"/>
    <property type="evidence" value="ECO:0007669"/>
    <property type="project" value="UniProtKB-KW"/>
</dbReference>
<dbReference type="InterPro" id="IPR027417">
    <property type="entry name" value="P-loop_NTPase"/>
</dbReference>
<evidence type="ECO:0000256" key="4">
    <source>
        <dbReference type="ARBA" id="ARBA00022723"/>
    </source>
</evidence>
<dbReference type="SUPFAM" id="SSF52540">
    <property type="entry name" value="P-loop containing nucleoside triphosphate hydrolases"/>
    <property type="match status" value="1"/>
</dbReference>
<comment type="similarity">
    <text evidence="1">In the N-terminal section; belongs to the CRISPR-associated nuclease Cas3-HD family.</text>
</comment>